<protein>
    <recommendedName>
        <fullName evidence="2">Pseudouridine synthase RsuA/RluA-like domain-containing protein</fullName>
    </recommendedName>
</protein>
<dbReference type="GO" id="GO:0009982">
    <property type="term" value="F:pseudouridine synthase activity"/>
    <property type="evidence" value="ECO:0007669"/>
    <property type="project" value="InterPro"/>
</dbReference>
<dbReference type="Gene3D" id="3.30.2350.10">
    <property type="entry name" value="Pseudouridine synthase"/>
    <property type="match status" value="1"/>
</dbReference>
<dbReference type="InterPro" id="IPR006145">
    <property type="entry name" value="PsdUridine_synth_RsuA/RluA"/>
</dbReference>
<dbReference type="PANTHER" id="PTHR47936:SF1">
    <property type="entry name" value="PENTATRICOPEPTIDE REPEAT-CONTAINING PROTEIN GUN1, CHLOROPLASTIC"/>
    <property type="match status" value="1"/>
</dbReference>
<dbReference type="PANTHER" id="PTHR47936">
    <property type="entry name" value="PPR_LONG DOMAIN-CONTAINING PROTEIN"/>
    <property type="match status" value="1"/>
</dbReference>
<dbReference type="AlphaFoldDB" id="A0AA36NA81"/>
<feature type="domain" description="Pseudouridine synthase RsuA/RluA-like" evidence="2">
    <location>
        <begin position="851"/>
        <end position="1001"/>
    </location>
</feature>
<dbReference type="InterPro" id="IPR011990">
    <property type="entry name" value="TPR-like_helical_dom_sf"/>
</dbReference>
<comment type="caution">
    <text evidence="3">The sequence shown here is derived from an EMBL/GenBank/DDBJ whole genome shotgun (WGS) entry which is preliminary data.</text>
</comment>
<evidence type="ECO:0000256" key="1">
    <source>
        <dbReference type="ARBA" id="ARBA00022737"/>
    </source>
</evidence>
<dbReference type="CDD" id="cd02869">
    <property type="entry name" value="PseudoU_synth_RluA_like"/>
    <property type="match status" value="1"/>
</dbReference>
<evidence type="ECO:0000259" key="2">
    <source>
        <dbReference type="Pfam" id="PF00849"/>
    </source>
</evidence>
<organism evidence="3 4">
    <name type="scientific">Effrenium voratum</name>
    <dbReference type="NCBI Taxonomy" id="2562239"/>
    <lineage>
        <taxon>Eukaryota</taxon>
        <taxon>Sar</taxon>
        <taxon>Alveolata</taxon>
        <taxon>Dinophyceae</taxon>
        <taxon>Suessiales</taxon>
        <taxon>Symbiodiniaceae</taxon>
        <taxon>Effrenium</taxon>
    </lineage>
</organism>
<reference evidence="3" key="1">
    <citation type="submission" date="2023-08" db="EMBL/GenBank/DDBJ databases">
        <authorList>
            <person name="Chen Y."/>
            <person name="Shah S."/>
            <person name="Dougan E. K."/>
            <person name="Thang M."/>
            <person name="Chan C."/>
        </authorList>
    </citation>
    <scope>NUCLEOTIDE SEQUENCE</scope>
</reference>
<evidence type="ECO:0000313" key="3">
    <source>
        <dbReference type="EMBL" id="CAJ1396021.1"/>
    </source>
</evidence>
<dbReference type="EMBL" id="CAUJNA010003216">
    <property type="protein sequence ID" value="CAJ1396021.1"/>
    <property type="molecule type" value="Genomic_DNA"/>
</dbReference>
<evidence type="ECO:0000313" key="4">
    <source>
        <dbReference type="Proteomes" id="UP001178507"/>
    </source>
</evidence>
<dbReference type="InterPro" id="IPR020103">
    <property type="entry name" value="PsdUridine_synth_cat_dom_sf"/>
</dbReference>
<sequence>MQRKPSFVAHENRWRDAVHSSQRLRDAGMQPDVFGETTSMRSFTRRLQWQHSLASLDTMRLGLKIDIVCCGTFLGCCKRQWRNSLHMLQWAGRQHLQLNTPVFGHATEACKQASLWRRASYILEAMKSKSIVPDSQSSTRAMAACDQKWQVSLTMMSNMAVLSLEVDQVTCNSALSSCARVAAWATTVSMMRFGTDQATLSTCRGACAKVAKWELPLELLDASLGLRVCPDVIDFGVTLSACEKAGHWQRSLDLIGSISKDALQPDRASFHSCMGSASWTVSLQELAVMASVLTPTVTSYNIAISTCREHWERGFSLLRTWRQGIEPDAISYNSAMAQVANWQLLMAMHCEMQEGGGAPEEATWLALAGGFRKQRRWQKALVLGRQLGLQPASVMYHAAVTSSPWAAATALSDRLCVIGSSFNLAQLSESVGPWRRALARDIAKADQLEALTSDVGAWRTAVALFASSFWQRLPPASVLPALRAASQAPWPVALAMCSPFLVEQKAYGILCDLSREGSRWQEAWQALQDFHSRSGRVDALHCSSVMRACSQWPEAVALLKSSAVVSTQLDGIAWNSLLATSSAATSWSLATSLGLCMASFGLQKDVVTCNTLLGACQHWDRALTVVFQMHETRVPVEDVACLTAIDACAQAGQVAAGERIFERFAPDMSAPVRLWSLAQLSVLTNVSAYFKDAYIYLMTKAAKPSELSKLWWASSTLGLQNVAFSRRVEQLSSSALSKFQLEELLAVSMGACTSDASTDFLLSLSEELQSRLQTLSPSSEAKTRRVLQDIMGVLWAINFAAALSPKLLRSAEQATKRLATFLDSVSQPSTVSIPSMGTDGPELCLDLADRMVITKPPGWEVYGQSQLQLLSFIQAVIGARPIHQNLEDACGFVHRLDIPSSGLILSAKTHAAYYDLQLQLVSGSILRDYLVLCHGCVSFQRHKVSARLSLIQNTTRAGGQGRASRTLLKLMSYLSHGSDSFSLLLARILTGRRHQIRSHFAFLGHPSLCDSRTLRERTTTWR</sequence>
<name>A0AA36NA81_9DINO</name>
<dbReference type="GO" id="GO:0003723">
    <property type="term" value="F:RNA binding"/>
    <property type="evidence" value="ECO:0007669"/>
    <property type="project" value="InterPro"/>
</dbReference>
<dbReference type="Proteomes" id="UP001178507">
    <property type="component" value="Unassembled WGS sequence"/>
</dbReference>
<accession>A0AA36NA81</accession>
<gene>
    <name evidence="3" type="ORF">EVOR1521_LOCUS20310</name>
</gene>
<dbReference type="Gene3D" id="1.25.40.10">
    <property type="entry name" value="Tetratricopeptide repeat domain"/>
    <property type="match status" value="3"/>
</dbReference>
<dbReference type="SUPFAM" id="SSF55120">
    <property type="entry name" value="Pseudouridine synthase"/>
    <property type="match status" value="1"/>
</dbReference>
<dbReference type="GO" id="GO:0001522">
    <property type="term" value="P:pseudouridine synthesis"/>
    <property type="evidence" value="ECO:0007669"/>
    <property type="project" value="InterPro"/>
</dbReference>
<keyword evidence="1" id="KW-0677">Repeat</keyword>
<dbReference type="Pfam" id="PF00849">
    <property type="entry name" value="PseudoU_synth_2"/>
    <property type="match status" value="1"/>
</dbReference>
<keyword evidence="4" id="KW-1185">Reference proteome</keyword>
<proteinExistence type="predicted"/>